<evidence type="ECO:0000313" key="2">
    <source>
        <dbReference type="EMBL" id="GAL25473.1"/>
    </source>
</evidence>
<protein>
    <recommendedName>
        <fullName evidence="4">Lipoprotein</fullName>
    </recommendedName>
</protein>
<evidence type="ECO:0008006" key="4">
    <source>
        <dbReference type="Google" id="ProtNLM"/>
    </source>
</evidence>
<feature type="chain" id="PRO_5045164880" description="Lipoprotein" evidence="1">
    <location>
        <begin position="25"/>
        <end position="84"/>
    </location>
</feature>
<comment type="caution">
    <text evidence="2">The sequence shown here is derived from an EMBL/GenBank/DDBJ whole genome shotgun (WGS) entry which is preliminary data.</text>
</comment>
<dbReference type="PROSITE" id="PS51257">
    <property type="entry name" value="PROKAR_LIPOPROTEIN"/>
    <property type="match status" value="1"/>
</dbReference>
<feature type="signal peptide" evidence="1">
    <location>
        <begin position="1"/>
        <end position="24"/>
    </location>
</feature>
<gene>
    <name evidence="2" type="ORF">JCM19239_3747</name>
</gene>
<dbReference type="Proteomes" id="UP000029223">
    <property type="component" value="Unassembled WGS sequence"/>
</dbReference>
<keyword evidence="3" id="KW-1185">Reference proteome</keyword>
<evidence type="ECO:0000313" key="3">
    <source>
        <dbReference type="Proteomes" id="UP000029223"/>
    </source>
</evidence>
<dbReference type="EMBL" id="BBMS01000010">
    <property type="protein sequence ID" value="GAL25473.1"/>
    <property type="molecule type" value="Genomic_DNA"/>
</dbReference>
<organism evidence="2 3">
    <name type="scientific">Vibrio variabilis</name>
    <dbReference type="NCBI Taxonomy" id="990271"/>
    <lineage>
        <taxon>Bacteria</taxon>
        <taxon>Pseudomonadati</taxon>
        <taxon>Pseudomonadota</taxon>
        <taxon>Gammaproteobacteria</taxon>
        <taxon>Vibrionales</taxon>
        <taxon>Vibrionaceae</taxon>
        <taxon>Vibrio</taxon>
    </lineage>
</organism>
<name>A0ABQ0J9M4_9VIBR</name>
<proteinExistence type="predicted"/>
<accession>A0ABQ0J9M4</accession>
<reference evidence="3" key="1">
    <citation type="submission" date="2014-09" db="EMBL/GenBank/DDBJ databases">
        <title>Vibrio variabilis JCM 19239. (C206) whole genome shotgun sequence.</title>
        <authorList>
            <person name="Sawabe T."/>
            <person name="Meirelles P."/>
            <person name="Nakanishi M."/>
            <person name="Sayaka M."/>
            <person name="Hattori M."/>
            <person name="Ohkuma M."/>
        </authorList>
    </citation>
    <scope>NUCLEOTIDE SEQUENCE [LARGE SCALE GENOMIC DNA]</scope>
    <source>
        <strain evidence="3">JCM 19239</strain>
    </source>
</reference>
<sequence length="84" mass="9819">MFRITCSLAMFLILAGCASHNQFASEKDLHHHNTEARNFCKQMEDGDHYYQCFDRYLLKGSSVTMHQFLRTKRSLEQAIDTRSS</sequence>
<evidence type="ECO:0000256" key="1">
    <source>
        <dbReference type="SAM" id="SignalP"/>
    </source>
</evidence>
<keyword evidence="1" id="KW-0732">Signal</keyword>
<reference evidence="3" key="2">
    <citation type="submission" date="2014-09" db="EMBL/GenBank/DDBJ databases">
        <authorList>
            <consortium name="NBRP consortium"/>
            <person name="Sawabe T."/>
            <person name="Meirelles P."/>
            <person name="Nakanishi M."/>
            <person name="Sayaka M."/>
            <person name="Hattori M."/>
            <person name="Ohkuma M."/>
        </authorList>
    </citation>
    <scope>NUCLEOTIDE SEQUENCE [LARGE SCALE GENOMIC DNA]</scope>
    <source>
        <strain evidence="3">JCM 19239</strain>
    </source>
</reference>